<feature type="transmembrane region" description="Helical" evidence="10">
    <location>
        <begin position="364"/>
        <end position="382"/>
    </location>
</feature>
<keyword evidence="5 10" id="KW-0812">Transmembrane</keyword>
<reference evidence="11 12" key="1">
    <citation type="submission" date="2018-03" db="EMBL/GenBank/DDBJ databases">
        <title>Genomic Encyclopedia of Archaeal and Bacterial Type Strains, Phase II (KMG-II): from individual species to whole genera.</title>
        <authorList>
            <person name="Goeker M."/>
        </authorList>
    </citation>
    <scope>NUCLEOTIDE SEQUENCE [LARGE SCALE GENOMIC DNA]</scope>
    <source>
        <strain evidence="11 12">DSM 29318</strain>
    </source>
</reference>
<keyword evidence="8 10" id="KW-0472">Membrane</keyword>
<feature type="transmembrane region" description="Helical" evidence="10">
    <location>
        <begin position="59"/>
        <end position="83"/>
    </location>
</feature>
<feature type="transmembrane region" description="Helical" evidence="10">
    <location>
        <begin position="431"/>
        <end position="452"/>
    </location>
</feature>
<evidence type="ECO:0000256" key="6">
    <source>
        <dbReference type="ARBA" id="ARBA00022989"/>
    </source>
</evidence>
<feature type="transmembrane region" description="Helical" evidence="10">
    <location>
        <begin position="403"/>
        <end position="425"/>
    </location>
</feature>
<evidence type="ECO:0000256" key="5">
    <source>
        <dbReference type="ARBA" id="ARBA00022692"/>
    </source>
</evidence>
<evidence type="ECO:0000256" key="3">
    <source>
        <dbReference type="ARBA" id="ARBA00022449"/>
    </source>
</evidence>
<dbReference type="AlphaFoldDB" id="A0A2T0X9R9"/>
<feature type="transmembrane region" description="Helical" evidence="10">
    <location>
        <begin position="21"/>
        <end position="39"/>
    </location>
</feature>
<feature type="transmembrane region" description="Helical" evidence="10">
    <location>
        <begin position="103"/>
        <end position="128"/>
    </location>
</feature>
<organism evidence="11 12">
    <name type="scientific">Hasllibacter halocynthiae</name>
    <dbReference type="NCBI Taxonomy" id="595589"/>
    <lineage>
        <taxon>Bacteria</taxon>
        <taxon>Pseudomonadati</taxon>
        <taxon>Pseudomonadota</taxon>
        <taxon>Alphaproteobacteria</taxon>
        <taxon>Rhodobacterales</taxon>
        <taxon>Roseobacteraceae</taxon>
        <taxon>Hasllibacter</taxon>
    </lineage>
</organism>
<comment type="caution">
    <text evidence="11">The sequence shown here is derived from an EMBL/GenBank/DDBJ whole genome shotgun (WGS) entry which is preliminary data.</text>
</comment>
<dbReference type="EMBL" id="PVTT01000001">
    <property type="protein sequence ID" value="PRY95676.1"/>
    <property type="molecule type" value="Genomic_DNA"/>
</dbReference>
<feature type="transmembrane region" description="Helical" evidence="10">
    <location>
        <begin position="201"/>
        <end position="227"/>
    </location>
</feature>
<dbReference type="PIRSF" id="PIRSF006603">
    <property type="entry name" value="DinF"/>
    <property type="match status" value="1"/>
</dbReference>
<dbReference type="RefSeq" id="WP_106160028.1">
    <property type="nucleotide sequence ID" value="NZ_PVTT01000001.1"/>
</dbReference>
<sequence>MTTAPDTAAPPDRSFMGHARAVLWLGVPLAGSQMAQFGLQLTDTLMLGRYGVPELAAATVAGSVFFSVYILASGFGIAVTPLVSAARARGDVVAIRRATRMGLWVSAVAGLVVGPLFLFGEAILLAIGQTPEVAALGGRYLLLAGAPNLVFALVFMALRGHLTGMEQARAILVVVCALLPLNAAINWVLIWGRFGLPELGIMGAATATLSVNVCAALALLVIAARTMPGDEGLLVRFWRVDGEALRRIVVLGAPIGITIFAESGLFAGSAIMMGWLGTVPLAAHGAAIQMAGMTFMIHLGLSQAATVRAGAALGRDDPEGLARGATAALAVSMVFVALAAAAFLLVPEALIGLFVSEVEPARDAVLALGAMLLGLAAVFQLVDAGQVMLLGVLRGLQDTRIPAVMAAVGYWGIGIPAGWALAFPLGWGPAGIWWGLVIGLTAVAVMLAWRLWGNALPAFRRTAASAP</sequence>
<evidence type="ECO:0000256" key="4">
    <source>
        <dbReference type="ARBA" id="ARBA00022475"/>
    </source>
</evidence>
<proteinExistence type="predicted"/>
<dbReference type="GO" id="GO:0006811">
    <property type="term" value="P:monoatomic ion transport"/>
    <property type="evidence" value="ECO:0007669"/>
    <property type="project" value="UniProtKB-KW"/>
</dbReference>
<keyword evidence="7" id="KW-0406">Ion transport</keyword>
<dbReference type="Pfam" id="PF01554">
    <property type="entry name" value="MatE"/>
    <property type="match status" value="2"/>
</dbReference>
<name>A0A2T0X9R9_9RHOB</name>
<dbReference type="Proteomes" id="UP000238801">
    <property type="component" value="Unassembled WGS sequence"/>
</dbReference>
<dbReference type="GO" id="GO:0042910">
    <property type="term" value="F:xenobiotic transmembrane transporter activity"/>
    <property type="evidence" value="ECO:0007669"/>
    <property type="project" value="InterPro"/>
</dbReference>
<dbReference type="PANTHER" id="PTHR43298:SF2">
    <property type="entry name" value="FMN_FAD EXPORTER YEEO-RELATED"/>
    <property type="match status" value="1"/>
</dbReference>
<protein>
    <recommendedName>
        <fullName evidence="9">Multidrug-efflux transporter</fullName>
    </recommendedName>
</protein>
<dbReference type="InterPro" id="IPR050222">
    <property type="entry name" value="MATE_MdtK"/>
</dbReference>
<evidence type="ECO:0000256" key="2">
    <source>
        <dbReference type="ARBA" id="ARBA00022448"/>
    </source>
</evidence>
<evidence type="ECO:0000256" key="9">
    <source>
        <dbReference type="ARBA" id="ARBA00031636"/>
    </source>
</evidence>
<dbReference type="OrthoDB" id="9780160at2"/>
<evidence type="ECO:0000313" key="12">
    <source>
        <dbReference type="Proteomes" id="UP000238801"/>
    </source>
</evidence>
<feature type="transmembrane region" description="Helical" evidence="10">
    <location>
        <begin position="140"/>
        <end position="158"/>
    </location>
</feature>
<feature type="transmembrane region" description="Helical" evidence="10">
    <location>
        <begin position="170"/>
        <end position="189"/>
    </location>
</feature>
<dbReference type="GO" id="GO:0005886">
    <property type="term" value="C:plasma membrane"/>
    <property type="evidence" value="ECO:0007669"/>
    <property type="project" value="UniProtKB-SubCell"/>
</dbReference>
<keyword evidence="4" id="KW-1003">Cell membrane</keyword>
<keyword evidence="3" id="KW-0050">Antiport</keyword>
<dbReference type="GO" id="GO:0015297">
    <property type="term" value="F:antiporter activity"/>
    <property type="evidence" value="ECO:0007669"/>
    <property type="project" value="UniProtKB-KW"/>
</dbReference>
<keyword evidence="6 10" id="KW-1133">Transmembrane helix</keyword>
<feature type="transmembrane region" description="Helical" evidence="10">
    <location>
        <begin position="321"/>
        <end position="344"/>
    </location>
</feature>
<evidence type="ECO:0000256" key="1">
    <source>
        <dbReference type="ARBA" id="ARBA00004429"/>
    </source>
</evidence>
<dbReference type="PANTHER" id="PTHR43298">
    <property type="entry name" value="MULTIDRUG RESISTANCE PROTEIN NORM-RELATED"/>
    <property type="match status" value="1"/>
</dbReference>
<accession>A0A2T0X9R9</accession>
<evidence type="ECO:0000313" key="11">
    <source>
        <dbReference type="EMBL" id="PRY95676.1"/>
    </source>
</evidence>
<dbReference type="CDD" id="cd13131">
    <property type="entry name" value="MATE_NorM_like"/>
    <property type="match status" value="1"/>
</dbReference>
<evidence type="ECO:0000256" key="10">
    <source>
        <dbReference type="SAM" id="Phobius"/>
    </source>
</evidence>
<evidence type="ECO:0000256" key="7">
    <source>
        <dbReference type="ARBA" id="ARBA00023065"/>
    </source>
</evidence>
<evidence type="ECO:0000256" key="8">
    <source>
        <dbReference type="ARBA" id="ARBA00023136"/>
    </source>
</evidence>
<dbReference type="InterPro" id="IPR048279">
    <property type="entry name" value="MdtK-like"/>
</dbReference>
<dbReference type="NCBIfam" id="TIGR00797">
    <property type="entry name" value="matE"/>
    <property type="match status" value="1"/>
</dbReference>
<comment type="subcellular location">
    <subcellularLocation>
        <location evidence="1">Cell inner membrane</location>
        <topology evidence="1">Multi-pass membrane protein</topology>
    </subcellularLocation>
</comment>
<keyword evidence="12" id="KW-1185">Reference proteome</keyword>
<dbReference type="InterPro" id="IPR002528">
    <property type="entry name" value="MATE_fam"/>
</dbReference>
<keyword evidence="2" id="KW-0813">Transport</keyword>
<feature type="transmembrane region" description="Helical" evidence="10">
    <location>
        <begin position="248"/>
        <end position="275"/>
    </location>
</feature>
<gene>
    <name evidence="11" type="ORF">BCF33_1299</name>
</gene>